<dbReference type="Proteomes" id="UP000326380">
    <property type="component" value="Unassembled WGS sequence"/>
</dbReference>
<dbReference type="SMART" id="SM00758">
    <property type="entry name" value="PA14"/>
    <property type="match status" value="3"/>
</dbReference>
<keyword evidence="2" id="KW-1185">Reference proteome</keyword>
<dbReference type="RefSeq" id="WP_151079588.1">
    <property type="nucleotide sequence ID" value="NZ_CP047647.1"/>
</dbReference>
<dbReference type="AlphaFoldDB" id="A0A7L4ZYL0"/>
<dbReference type="NCBIfam" id="TIGR04183">
    <property type="entry name" value="Por_Secre_tail"/>
    <property type="match status" value="1"/>
</dbReference>
<dbReference type="InterPro" id="IPR037524">
    <property type="entry name" value="PA14/GLEYA"/>
</dbReference>
<dbReference type="Pfam" id="PF05345">
    <property type="entry name" value="He_PIG"/>
    <property type="match status" value="2"/>
</dbReference>
<organism evidence="1 2">
    <name type="scientific">Hymenobacter busanensis</name>
    <dbReference type="NCBI Taxonomy" id="2607656"/>
    <lineage>
        <taxon>Bacteria</taxon>
        <taxon>Pseudomonadati</taxon>
        <taxon>Bacteroidota</taxon>
        <taxon>Cytophagia</taxon>
        <taxon>Cytophagales</taxon>
        <taxon>Hymenobacteraceae</taxon>
        <taxon>Hymenobacter</taxon>
    </lineage>
</organism>
<dbReference type="EMBL" id="VTWU01000005">
    <property type="protein sequence ID" value="KAA9331410.1"/>
    <property type="molecule type" value="Genomic_DNA"/>
</dbReference>
<gene>
    <name evidence="1" type="ORF">F0P96_14295</name>
</gene>
<dbReference type="Pfam" id="PF18962">
    <property type="entry name" value="Por_Secre_tail"/>
    <property type="match status" value="1"/>
</dbReference>
<comment type="caution">
    <text evidence="1">The sequence shown here is derived from an EMBL/GenBank/DDBJ whole genome shotgun (WGS) entry which is preliminary data.</text>
</comment>
<dbReference type="InterPro" id="IPR026444">
    <property type="entry name" value="Secre_tail"/>
</dbReference>
<dbReference type="Pfam" id="PF07691">
    <property type="entry name" value="PA14"/>
    <property type="match status" value="3"/>
</dbReference>
<dbReference type="InterPro" id="IPR011658">
    <property type="entry name" value="PA14_dom"/>
</dbReference>
<accession>A0A7L4ZYL0</accession>
<reference evidence="1 2" key="1">
    <citation type="submission" date="2019-09" db="EMBL/GenBank/DDBJ databases">
        <title>Genome sequence of Hymenobacter sp. M3.</title>
        <authorList>
            <person name="Srinivasan S."/>
        </authorList>
    </citation>
    <scope>NUCLEOTIDE SEQUENCE [LARGE SCALE GENOMIC DNA]</scope>
    <source>
        <strain evidence="1 2">M3</strain>
    </source>
</reference>
<proteinExistence type="predicted"/>
<protein>
    <submittedName>
        <fullName evidence="1">T9SS type A sorting domain-containing protein</fullName>
    </submittedName>
</protein>
<name>A0A7L4ZYL0_9BACT</name>
<dbReference type="SUPFAM" id="SSF56988">
    <property type="entry name" value="Anthrax protective antigen"/>
    <property type="match status" value="3"/>
</dbReference>
<dbReference type="Gene3D" id="2.60.40.10">
    <property type="entry name" value="Immunoglobulins"/>
    <property type="match status" value="2"/>
</dbReference>
<sequence>MKKSSTLILPQQWLLLLLLVVGSFRAVAQPTGCTGNDPGGNPATNGLYAEYYAGYFADDHAFFTSGPAPLQRVDAQVNFAADSSWGNIAPPASGSLTDPELYSTRFRGSIRIPVSGSYTFYLTSDDASYLWLDSAAQDLPALTSRAAINNGGAHGAITQQVTLTLTAGYHNVLIHYGEYLYGNTLVWEWASADAGIVRAPVPSSVLCTRVQNARQLPLAITYSPNTATASNGTAVSSGVPTVNDGGLPITAFAIANAAALPAGISINASTGVLTAAATVPTGQYSVNVSLTNADGVSTFSGVFSFTILPPPPSGCAGTDPGGAAPSAGLYMEFYAGYFMNDPAFFTTNTPSLRRIDAQLAFGNGSSGSGSSWGNILPPASGSSNNPEDFSVRVRGSIRVTTPGFYTLYLTSDDGSYLWLDNAAIAVPVLNSQASIDNGGMHGEETDSTTVYLTVGLHNVLIHYGESEGGNVLRLEWKNTDAGIARQVIPQSVLCSVVQPERFPPLALSYSPATRTVVSGTTQSSVAPVVDANGHGPITGFVLANAAALPAGITLNAATGVLTAGTSMTTGTYAVDVVAINAEGATLFRNSYTFVITPPPPAACIGTGPGGQGASAGLWGEYYAGYFDDLPNNQAFFNTNTPVIARTEPSINFTTPETWGNLVPPGQGTEENPDFFSLRLRGSFYVATAGMYTFYLTSDDASYLWLDNAALAATPATSAALINNGQGHPPIMVKDSVMLAVGLHNLLIHYGEYVGGNTLVLEWSSRANSIARQLVPTTSFCSVVQPVRPLPVSLVRFGAKASGPGVEVTWQTAQEIENDYFEVERSADGRSFEAVGRVAGAGSTSSLRNYRLVDTTPLAGLSYYRLKQVDFDATTTYNEPAVVRLTGGTDRGPAASVYPNPSHGAFVLRMTEPAALDTQLQVLDMRGRCIYTETLPAGTKERAIRTTSWQRGVYALRLTNAKGSSTVRLVVD</sequence>
<evidence type="ECO:0000313" key="1">
    <source>
        <dbReference type="EMBL" id="KAA9331410.1"/>
    </source>
</evidence>
<dbReference type="PROSITE" id="PS51820">
    <property type="entry name" value="PA14"/>
    <property type="match status" value="3"/>
</dbReference>
<dbReference type="Gene3D" id="3.90.182.10">
    <property type="entry name" value="Toxin - Anthrax Protective Antigen,domain 1"/>
    <property type="match status" value="2"/>
</dbReference>
<evidence type="ECO:0000313" key="2">
    <source>
        <dbReference type="Proteomes" id="UP000326380"/>
    </source>
</evidence>
<dbReference type="InterPro" id="IPR013783">
    <property type="entry name" value="Ig-like_fold"/>
</dbReference>